<proteinExistence type="predicted"/>
<gene>
    <name evidence="1" type="ORF">HYQ45_012614</name>
</gene>
<dbReference type="Proteomes" id="UP000689129">
    <property type="component" value="Unassembled WGS sequence"/>
</dbReference>
<protein>
    <submittedName>
        <fullName evidence="1">Ubiquitin carboxyl-terminal hydrolase 16 like protein</fullName>
    </submittedName>
</protein>
<evidence type="ECO:0000313" key="1">
    <source>
        <dbReference type="EMBL" id="KAG7127488.1"/>
    </source>
</evidence>
<evidence type="ECO:0000313" key="2">
    <source>
        <dbReference type="Proteomes" id="UP000689129"/>
    </source>
</evidence>
<reference evidence="1" key="1">
    <citation type="journal article" date="2021" name="Mol. Plant Pathol.">
        <title>A 20-kb lineage-specific genomic region tames virulence in pathogenic amphidiploid Verticillium longisporum.</title>
        <authorList>
            <person name="Harting R."/>
            <person name="Starke J."/>
            <person name="Kusch H."/>
            <person name="Poggeler S."/>
            <person name="Maurus I."/>
            <person name="Schluter R."/>
            <person name="Landesfeind M."/>
            <person name="Bulla I."/>
            <person name="Nowrousian M."/>
            <person name="de Jonge R."/>
            <person name="Stahlhut G."/>
            <person name="Hoff K.J."/>
            <person name="Asshauer K.P."/>
            <person name="Thurmer A."/>
            <person name="Stanke M."/>
            <person name="Daniel R."/>
            <person name="Morgenstern B."/>
            <person name="Thomma B.P.H.J."/>
            <person name="Kronstad J.W."/>
            <person name="Braus-Stromeyer S.A."/>
            <person name="Braus G.H."/>
        </authorList>
    </citation>
    <scope>NUCLEOTIDE SEQUENCE</scope>
    <source>
        <strain evidence="1">Vl32</strain>
    </source>
</reference>
<keyword evidence="1" id="KW-0378">Hydrolase</keyword>
<dbReference type="AlphaFoldDB" id="A0A8I2ZE73"/>
<accession>A0A8I2ZE73</accession>
<comment type="caution">
    <text evidence="1">The sequence shown here is derived from an EMBL/GenBank/DDBJ whole genome shotgun (WGS) entry which is preliminary data.</text>
</comment>
<dbReference type="GO" id="GO:0016787">
    <property type="term" value="F:hydrolase activity"/>
    <property type="evidence" value="ECO:0007669"/>
    <property type="project" value="UniProtKB-KW"/>
</dbReference>
<dbReference type="EMBL" id="JAEMWZ010000291">
    <property type="protein sequence ID" value="KAG7127488.1"/>
    <property type="molecule type" value="Genomic_DNA"/>
</dbReference>
<sequence>MAVPPAPRPHRKRKTPDRWWRISDEKIREAKTGEVLGMQREVYLLFYELDKDDGGGGGGDAVLALFGREGYVSLA</sequence>
<organism evidence="1 2">
    <name type="scientific">Verticillium longisporum</name>
    <name type="common">Verticillium dahliae var. longisporum</name>
    <dbReference type="NCBI Taxonomy" id="100787"/>
    <lineage>
        <taxon>Eukaryota</taxon>
        <taxon>Fungi</taxon>
        <taxon>Dikarya</taxon>
        <taxon>Ascomycota</taxon>
        <taxon>Pezizomycotina</taxon>
        <taxon>Sordariomycetes</taxon>
        <taxon>Hypocreomycetidae</taxon>
        <taxon>Glomerellales</taxon>
        <taxon>Plectosphaerellaceae</taxon>
        <taxon>Verticillium</taxon>
    </lineage>
</organism>
<name>A0A8I2ZE73_VERLO</name>
<dbReference type="OrthoDB" id="2248014at2759"/>